<dbReference type="EMBL" id="JAUKUA010000006">
    <property type="protein sequence ID" value="KAK0708685.1"/>
    <property type="molecule type" value="Genomic_DNA"/>
</dbReference>
<reference evidence="2" key="1">
    <citation type="submission" date="2023-06" db="EMBL/GenBank/DDBJ databases">
        <title>Genome-scale phylogeny and comparative genomics of the fungal order Sordariales.</title>
        <authorList>
            <consortium name="Lawrence Berkeley National Laboratory"/>
            <person name="Hensen N."/>
            <person name="Bonometti L."/>
            <person name="Westerberg I."/>
            <person name="Brannstrom I.O."/>
            <person name="Guillou S."/>
            <person name="Cros-Aarteil S."/>
            <person name="Calhoun S."/>
            <person name="Haridas S."/>
            <person name="Kuo A."/>
            <person name="Mondo S."/>
            <person name="Pangilinan J."/>
            <person name="Riley R."/>
            <person name="Labutti K."/>
            <person name="Andreopoulos B."/>
            <person name="Lipzen A."/>
            <person name="Chen C."/>
            <person name="Yanf M."/>
            <person name="Daum C."/>
            <person name="Ng V."/>
            <person name="Clum A."/>
            <person name="Steindorff A."/>
            <person name="Ohm R."/>
            <person name="Martin F."/>
            <person name="Silar P."/>
            <person name="Natvig D."/>
            <person name="Lalanne C."/>
            <person name="Gautier V."/>
            <person name="Ament-Velasquez S.L."/>
            <person name="Kruys A."/>
            <person name="Hutchinson M.I."/>
            <person name="Powell A.J."/>
            <person name="Barry K."/>
            <person name="Miller A.N."/>
            <person name="Grigoriev I.V."/>
            <person name="Debuchy R."/>
            <person name="Gladieux P."/>
            <person name="Thoren M.H."/>
            <person name="Johannesson H."/>
        </authorList>
    </citation>
    <scope>NUCLEOTIDE SEQUENCE</scope>
    <source>
        <strain evidence="2">SMH4607-1</strain>
    </source>
</reference>
<evidence type="ECO:0000313" key="2">
    <source>
        <dbReference type="EMBL" id="KAK0708685.1"/>
    </source>
</evidence>
<dbReference type="InterPro" id="IPR035992">
    <property type="entry name" value="Ricin_B-like_lectins"/>
</dbReference>
<sequence>MSIPALETNTWYRLQNLGWPRKSLDVINDGKQESEGNIQIANSGDFSGQHWQLRPSKSHPGYFNLVTLWLGTGRALDVYGDDKTRPHLAKAGNYSGQRWQLIGQGGDVWKLTNLYSGPELFLSTNESGEKVEMAAAGGDSNQRWTLIKIREIKEPGFEN</sequence>
<proteinExistence type="predicted"/>
<comment type="caution">
    <text evidence="2">The sequence shown here is derived from an EMBL/GenBank/DDBJ whole genome shotgun (WGS) entry which is preliminary data.</text>
</comment>
<name>A0AA40A3N4_9PEZI</name>
<keyword evidence="3" id="KW-1185">Reference proteome</keyword>
<accession>A0AA40A3N4</accession>
<feature type="domain" description="Ricin B lectin" evidence="1">
    <location>
        <begin position="48"/>
        <end position="125"/>
    </location>
</feature>
<gene>
    <name evidence="2" type="ORF">B0H67DRAFT_590930</name>
</gene>
<dbReference type="Proteomes" id="UP001172102">
    <property type="component" value="Unassembled WGS sequence"/>
</dbReference>
<dbReference type="Gene3D" id="2.80.10.50">
    <property type="match status" value="1"/>
</dbReference>
<protein>
    <submittedName>
        <fullName evidence="2">Ricin B lectin domain-containing protein</fullName>
    </submittedName>
</protein>
<dbReference type="Pfam" id="PF14200">
    <property type="entry name" value="RicinB_lectin_2"/>
    <property type="match status" value="1"/>
</dbReference>
<organism evidence="2 3">
    <name type="scientific">Lasiosphaeris hirsuta</name>
    <dbReference type="NCBI Taxonomy" id="260670"/>
    <lineage>
        <taxon>Eukaryota</taxon>
        <taxon>Fungi</taxon>
        <taxon>Dikarya</taxon>
        <taxon>Ascomycota</taxon>
        <taxon>Pezizomycotina</taxon>
        <taxon>Sordariomycetes</taxon>
        <taxon>Sordariomycetidae</taxon>
        <taxon>Sordariales</taxon>
        <taxon>Lasiosphaeriaceae</taxon>
        <taxon>Lasiosphaeris</taxon>
    </lineage>
</organism>
<dbReference type="CDD" id="cd00161">
    <property type="entry name" value="beta-trefoil_Ricin-like"/>
    <property type="match status" value="1"/>
</dbReference>
<dbReference type="InterPro" id="IPR000772">
    <property type="entry name" value="Ricin_B_lectin"/>
</dbReference>
<dbReference type="AlphaFoldDB" id="A0AA40A3N4"/>
<evidence type="ECO:0000259" key="1">
    <source>
        <dbReference type="Pfam" id="PF14200"/>
    </source>
</evidence>
<dbReference type="SUPFAM" id="SSF50370">
    <property type="entry name" value="Ricin B-like lectins"/>
    <property type="match status" value="1"/>
</dbReference>
<evidence type="ECO:0000313" key="3">
    <source>
        <dbReference type="Proteomes" id="UP001172102"/>
    </source>
</evidence>